<feature type="region of interest" description="Disordered" evidence="1">
    <location>
        <begin position="1"/>
        <end position="39"/>
    </location>
</feature>
<keyword evidence="3" id="KW-0371">Homeobox</keyword>
<protein>
    <submittedName>
        <fullName evidence="3">Homeobox protein H2.0</fullName>
    </submittedName>
</protein>
<reference evidence="3" key="1">
    <citation type="submission" date="2025-08" db="UniProtKB">
        <authorList>
            <consortium name="RefSeq"/>
        </authorList>
    </citation>
    <scope>IDENTIFICATION</scope>
</reference>
<proteinExistence type="predicted"/>
<evidence type="ECO:0000313" key="2">
    <source>
        <dbReference type="Proteomes" id="UP001652628"/>
    </source>
</evidence>
<dbReference type="AlphaFoldDB" id="A0AB40DMQ3"/>
<dbReference type="RefSeq" id="XP_065724870.1">
    <property type="nucleotide sequence ID" value="XM_065868798.2"/>
</dbReference>
<gene>
    <name evidence="3" type="primary">H2.0</name>
</gene>
<dbReference type="Proteomes" id="UP001652628">
    <property type="component" value="Chromosome 2L"/>
</dbReference>
<name>A0AB40DMQ3_DROSZ</name>
<evidence type="ECO:0000313" key="3">
    <source>
        <dbReference type="RefSeq" id="XP_065724870.1"/>
    </source>
</evidence>
<dbReference type="GeneID" id="108018843"/>
<dbReference type="GO" id="GO:0003677">
    <property type="term" value="F:DNA binding"/>
    <property type="evidence" value="ECO:0007669"/>
    <property type="project" value="UniProtKB-KW"/>
</dbReference>
<evidence type="ECO:0000256" key="1">
    <source>
        <dbReference type="SAM" id="MobiDB-lite"/>
    </source>
</evidence>
<accession>A0AB40DMQ3</accession>
<keyword evidence="2" id="KW-1185">Reference proteome</keyword>
<sequence>MLFHESAASMEQRMPENLARMKGPDPMESDPTTKESCAPTTVVISTPSTTTSTTKLKLSFSVDRLLASEPGKYHRKNSSSPLTRSCCDRGIFCSCLFPHCYSEANIESRTTKHTPVPASTIPATTHTSPYVKLNQLYPTLYIDYKSVMKPTPIRVARHGQYICKCF</sequence>
<dbReference type="CTD" id="33841"/>
<keyword evidence="3" id="KW-0238">DNA-binding</keyword>
<organism evidence="2 3">
    <name type="scientific">Drosophila suzukii</name>
    <name type="common">Spotted-wing drosophila fruit fly</name>
    <dbReference type="NCBI Taxonomy" id="28584"/>
    <lineage>
        <taxon>Eukaryota</taxon>
        <taxon>Metazoa</taxon>
        <taxon>Ecdysozoa</taxon>
        <taxon>Arthropoda</taxon>
        <taxon>Hexapoda</taxon>
        <taxon>Insecta</taxon>
        <taxon>Pterygota</taxon>
        <taxon>Neoptera</taxon>
        <taxon>Endopterygota</taxon>
        <taxon>Diptera</taxon>
        <taxon>Brachycera</taxon>
        <taxon>Muscomorpha</taxon>
        <taxon>Ephydroidea</taxon>
        <taxon>Drosophilidae</taxon>
        <taxon>Drosophila</taxon>
        <taxon>Sophophora</taxon>
    </lineage>
</organism>